<dbReference type="PROSITE" id="PS01232">
    <property type="entry name" value="PNP_UDP_1"/>
    <property type="match status" value="1"/>
</dbReference>
<dbReference type="RefSeq" id="WP_126774161.1">
    <property type="nucleotide sequence ID" value="NZ_PIPX01000004.1"/>
</dbReference>
<name>A0A432XT36_9GAMM</name>
<feature type="binding site" description="in other chain" evidence="4">
    <location>
        <position position="25"/>
    </location>
    <ligand>
        <name>phosphate</name>
        <dbReference type="ChEBI" id="CHEBI:43474"/>
        <note>ligand shared between dimeric partners</note>
    </ligand>
</feature>
<feature type="binding site" description="in other chain" evidence="4">
    <location>
        <position position="21"/>
    </location>
    <ligand>
        <name>phosphate</name>
        <dbReference type="ChEBI" id="CHEBI:43474"/>
        <note>ligand shared between dimeric partners</note>
    </ligand>
</feature>
<evidence type="ECO:0000256" key="1">
    <source>
        <dbReference type="ARBA" id="ARBA00010456"/>
    </source>
</evidence>
<dbReference type="OrthoDB" id="9782889at2"/>
<dbReference type="InterPro" id="IPR004402">
    <property type="entry name" value="DeoD-type"/>
</dbReference>
<feature type="active site" description="Proton donor" evidence="4">
    <location>
        <position position="205"/>
    </location>
</feature>
<accession>A0A432XT36</accession>
<dbReference type="Proteomes" id="UP000287649">
    <property type="component" value="Unassembled WGS sequence"/>
</dbReference>
<organism evidence="6 7">
    <name type="scientific">Pseudidiomarina homiensis</name>
    <dbReference type="NCBI Taxonomy" id="364198"/>
    <lineage>
        <taxon>Bacteria</taxon>
        <taxon>Pseudomonadati</taxon>
        <taxon>Pseudomonadota</taxon>
        <taxon>Gammaproteobacteria</taxon>
        <taxon>Alteromonadales</taxon>
        <taxon>Idiomarinaceae</taxon>
        <taxon>Pseudidiomarina</taxon>
    </lineage>
</organism>
<dbReference type="SUPFAM" id="SSF53167">
    <property type="entry name" value="Purine and uridine phosphorylases"/>
    <property type="match status" value="1"/>
</dbReference>
<proteinExistence type="inferred from homology"/>
<dbReference type="InterPro" id="IPR000845">
    <property type="entry name" value="Nucleoside_phosphorylase_d"/>
</dbReference>
<comment type="similarity">
    <text evidence="1 4">Belongs to the PNP/UDP phosphorylase family.</text>
</comment>
<dbReference type="CDD" id="cd09006">
    <property type="entry name" value="PNP_EcPNPI-like"/>
    <property type="match status" value="1"/>
</dbReference>
<evidence type="ECO:0000256" key="4">
    <source>
        <dbReference type="HAMAP-Rule" id="MF_01627"/>
    </source>
</evidence>
<keyword evidence="2 4" id="KW-0328">Glycosyltransferase</keyword>
<dbReference type="PANTHER" id="PTHR43691">
    <property type="entry name" value="URIDINE PHOSPHORYLASE"/>
    <property type="match status" value="1"/>
</dbReference>
<dbReference type="GO" id="GO:0004731">
    <property type="term" value="F:purine-nucleoside phosphorylase activity"/>
    <property type="evidence" value="ECO:0007669"/>
    <property type="project" value="UniProtKB-UniRule"/>
</dbReference>
<dbReference type="GO" id="GO:0005829">
    <property type="term" value="C:cytosol"/>
    <property type="evidence" value="ECO:0007669"/>
    <property type="project" value="TreeGrafter"/>
</dbReference>
<keyword evidence="3 4" id="KW-0808">Transferase</keyword>
<feature type="binding site" evidence="4">
    <location>
        <position position="44"/>
    </location>
    <ligand>
        <name>phosphate</name>
        <dbReference type="ChEBI" id="CHEBI:43474"/>
        <note>ligand shared between dimeric partners</note>
    </ligand>
</feature>
<dbReference type="EC" id="2.4.2.1" evidence="4"/>
<dbReference type="Gene3D" id="3.40.50.1580">
    <property type="entry name" value="Nucleoside phosphorylase domain"/>
    <property type="match status" value="1"/>
</dbReference>
<comment type="subunit">
    <text evidence="4">Homohexamer; trimer of homodimers.</text>
</comment>
<feature type="domain" description="Nucleoside phosphorylase" evidence="5">
    <location>
        <begin position="17"/>
        <end position="220"/>
    </location>
</feature>
<dbReference type="InterPro" id="IPR018016">
    <property type="entry name" value="Nucleoside_phosphorylase_CS"/>
</dbReference>
<dbReference type="EMBL" id="PIPX01000004">
    <property type="protein sequence ID" value="RUO51794.1"/>
    <property type="molecule type" value="Genomic_DNA"/>
</dbReference>
<comment type="catalytic activity">
    <reaction evidence="4">
        <text>a purine 2'-deoxy-D-ribonucleoside + phosphate = a purine nucleobase + 2-deoxy-alpha-D-ribose 1-phosphate</text>
        <dbReference type="Rhea" id="RHEA:36431"/>
        <dbReference type="ChEBI" id="CHEBI:26386"/>
        <dbReference type="ChEBI" id="CHEBI:43474"/>
        <dbReference type="ChEBI" id="CHEBI:57259"/>
        <dbReference type="ChEBI" id="CHEBI:142361"/>
        <dbReference type="EC" id="2.4.2.1"/>
    </reaction>
</comment>
<feature type="binding site" description="in other chain" evidence="4">
    <location>
        <begin position="180"/>
        <end position="182"/>
    </location>
    <ligand>
        <name>a purine D-ribonucleoside</name>
        <dbReference type="ChEBI" id="CHEBI:142355"/>
        <note>ligand shared between dimeric partners</note>
    </ligand>
</feature>
<comment type="catalytic activity">
    <reaction evidence="4">
        <text>a purine D-ribonucleoside + phosphate = a purine nucleobase + alpha-D-ribose 1-phosphate</text>
        <dbReference type="Rhea" id="RHEA:19805"/>
        <dbReference type="ChEBI" id="CHEBI:26386"/>
        <dbReference type="ChEBI" id="CHEBI:43474"/>
        <dbReference type="ChEBI" id="CHEBI:57720"/>
        <dbReference type="ChEBI" id="CHEBI:142355"/>
        <dbReference type="EC" id="2.4.2.1"/>
    </reaction>
</comment>
<comment type="function">
    <text evidence="4">Catalyzes the reversible phosphorolytic breakdown of the N-glycosidic bond in the beta-(deoxy)ribonucleoside molecules, with the formation of the corresponding free purine bases and pentose-1-phosphate.</text>
</comment>
<dbReference type="NCBIfam" id="NF004489">
    <property type="entry name" value="PRK05819.1"/>
    <property type="match status" value="1"/>
</dbReference>
<sequence>MPTPHINAAPDAFAPTCLLPGDPLRAKFIAETYLNDVTCVTDVRNMLGFTGTYQGERISVMGSGMGMPSCAIYATELVRHYGVKRIIRVGSCGAIQPEVQLNDVIIANNASTDSNMNRQRFGEFDFAACATPRLAHQFLKYADAAQQTVAIGHVFSTDNFYDVPDARLEQLQRMGVLAVEMEAAGLYAIAAQYKVQALCVLTVSDHILSGQQLTSTERQNGFAKMLEFTLKALHNN</sequence>
<evidence type="ECO:0000256" key="3">
    <source>
        <dbReference type="ARBA" id="ARBA00022679"/>
    </source>
</evidence>
<evidence type="ECO:0000256" key="2">
    <source>
        <dbReference type="ARBA" id="ARBA00022676"/>
    </source>
</evidence>
<feature type="binding site" description="in other chain" evidence="4">
    <location>
        <begin position="88"/>
        <end position="91"/>
    </location>
    <ligand>
        <name>phosphate</name>
        <dbReference type="ChEBI" id="CHEBI:43474"/>
        <note>ligand shared between dimeric partners</note>
    </ligand>
</feature>
<dbReference type="Pfam" id="PF01048">
    <property type="entry name" value="PNP_UDP_1"/>
    <property type="match status" value="1"/>
</dbReference>
<dbReference type="GO" id="GO:0006152">
    <property type="term" value="P:purine nucleoside catabolic process"/>
    <property type="evidence" value="ECO:0007669"/>
    <property type="project" value="TreeGrafter"/>
</dbReference>
<evidence type="ECO:0000313" key="7">
    <source>
        <dbReference type="Proteomes" id="UP000287649"/>
    </source>
</evidence>
<feature type="binding site" evidence="4">
    <location>
        <position position="5"/>
    </location>
    <ligand>
        <name>a purine D-ribonucleoside</name>
        <dbReference type="ChEBI" id="CHEBI:142355"/>
        <note>ligand shared between dimeric partners</note>
    </ligand>
</feature>
<keyword evidence="7" id="KW-1185">Reference proteome</keyword>
<evidence type="ECO:0000259" key="5">
    <source>
        <dbReference type="Pfam" id="PF01048"/>
    </source>
</evidence>
<dbReference type="AlphaFoldDB" id="A0A432XT36"/>
<dbReference type="InterPro" id="IPR035994">
    <property type="entry name" value="Nucleoside_phosphorylase_sf"/>
</dbReference>
<reference evidence="7" key="1">
    <citation type="journal article" date="2018" name="Front. Microbiol.">
        <title>Genome-Based Analysis Reveals the Taxonomy and Diversity of the Family Idiomarinaceae.</title>
        <authorList>
            <person name="Liu Y."/>
            <person name="Lai Q."/>
            <person name="Shao Z."/>
        </authorList>
    </citation>
    <scope>NUCLEOTIDE SEQUENCE [LARGE SCALE GENOMIC DNA]</scope>
    <source>
        <strain evidence="7">PO-M2</strain>
    </source>
</reference>
<dbReference type="NCBIfam" id="TIGR00107">
    <property type="entry name" value="deoD"/>
    <property type="match status" value="1"/>
</dbReference>
<evidence type="ECO:0000313" key="6">
    <source>
        <dbReference type="EMBL" id="RUO51794.1"/>
    </source>
</evidence>
<comment type="caution">
    <text evidence="6">The sequence shown here is derived from an EMBL/GenBank/DDBJ whole genome shotgun (WGS) entry which is preliminary data.</text>
</comment>
<dbReference type="PANTHER" id="PTHR43691:SF2">
    <property type="entry name" value="PURINE NUCLEOSIDE PHOSPHORYLASE DEOD-TYPE"/>
    <property type="match status" value="1"/>
</dbReference>
<gene>
    <name evidence="4 6" type="primary">deoD</name>
    <name evidence="6" type="ORF">CWI70_12280</name>
</gene>
<feature type="binding site" description="in other chain" evidence="4">
    <location>
        <begin position="204"/>
        <end position="205"/>
    </location>
    <ligand>
        <name>a purine D-ribonucleoside</name>
        <dbReference type="ChEBI" id="CHEBI:142355"/>
        <note>ligand shared between dimeric partners</note>
    </ligand>
</feature>
<protein>
    <recommendedName>
        <fullName evidence="4">Purine nucleoside phosphorylase DeoD-type</fullName>
        <shortName evidence="4">PNP</shortName>
        <ecNumber evidence="4">2.4.2.1</ecNumber>
    </recommendedName>
</protein>
<feature type="site" description="Important for catalytic activity" evidence="4">
    <location>
        <position position="218"/>
    </location>
</feature>
<dbReference type="HAMAP" id="MF_01627">
    <property type="entry name" value="Pur_nucleosid_phosp"/>
    <property type="match status" value="1"/>
</dbReference>